<organism evidence="1 2">
    <name type="scientific">Ricinus communis</name>
    <name type="common">Castor bean</name>
    <dbReference type="NCBI Taxonomy" id="3988"/>
    <lineage>
        <taxon>Eukaryota</taxon>
        <taxon>Viridiplantae</taxon>
        <taxon>Streptophyta</taxon>
        <taxon>Embryophyta</taxon>
        <taxon>Tracheophyta</taxon>
        <taxon>Spermatophyta</taxon>
        <taxon>Magnoliopsida</taxon>
        <taxon>eudicotyledons</taxon>
        <taxon>Gunneridae</taxon>
        <taxon>Pentapetalae</taxon>
        <taxon>rosids</taxon>
        <taxon>fabids</taxon>
        <taxon>Malpighiales</taxon>
        <taxon>Euphorbiaceae</taxon>
        <taxon>Acalyphoideae</taxon>
        <taxon>Acalypheae</taxon>
        <taxon>Ricinus</taxon>
    </lineage>
</organism>
<evidence type="ECO:0000313" key="2">
    <source>
        <dbReference type="Proteomes" id="UP000008311"/>
    </source>
</evidence>
<reference evidence="2" key="1">
    <citation type="journal article" date="2010" name="Nat. Biotechnol.">
        <title>Draft genome sequence of the oilseed species Ricinus communis.</title>
        <authorList>
            <person name="Chan A.P."/>
            <person name="Crabtree J."/>
            <person name="Zhao Q."/>
            <person name="Lorenzi H."/>
            <person name="Orvis J."/>
            <person name="Puiu D."/>
            <person name="Melake-Berhan A."/>
            <person name="Jones K.M."/>
            <person name="Redman J."/>
            <person name="Chen G."/>
            <person name="Cahoon E.B."/>
            <person name="Gedil M."/>
            <person name="Stanke M."/>
            <person name="Haas B.J."/>
            <person name="Wortman J.R."/>
            <person name="Fraser-Liggett C.M."/>
            <person name="Ravel J."/>
            <person name="Rabinowicz P.D."/>
        </authorList>
    </citation>
    <scope>NUCLEOTIDE SEQUENCE [LARGE SCALE GENOMIC DNA]</scope>
    <source>
        <strain evidence="2">cv. Hale</strain>
    </source>
</reference>
<keyword evidence="2" id="KW-1185">Reference proteome</keyword>
<evidence type="ECO:0000313" key="1">
    <source>
        <dbReference type="EMBL" id="EEF46657.1"/>
    </source>
</evidence>
<dbReference type="EMBL" id="EQ973796">
    <property type="protein sequence ID" value="EEF46657.1"/>
    <property type="molecule type" value="Genomic_DNA"/>
</dbReference>
<accession>B9RPP1</accession>
<proteinExistence type="predicted"/>
<protein>
    <submittedName>
        <fullName evidence="1">Uncharacterized protein</fullName>
    </submittedName>
</protein>
<sequence>MELDVIISVRYLGKKLHILGGMVIIKGDHNMDAEYYSLASSEIQESVIIDEIIEEVKRNKIKTKHNQ</sequence>
<name>B9RPP1_RICCO</name>
<gene>
    <name evidence="1" type="ORF">RCOM_1547910</name>
</gene>
<dbReference type="Proteomes" id="UP000008311">
    <property type="component" value="Unassembled WGS sequence"/>
</dbReference>
<dbReference type="InParanoid" id="B9RPP1"/>
<dbReference type="AlphaFoldDB" id="B9RPP1"/>